<sequence length="71" mass="8236">MPRLVDSLIDADRQMDSRQGNRIQQKQQQLQQQCVDLECIWNNVWSKNESVRALYPPAVYASPKSFMVGLL</sequence>
<comment type="caution">
    <text evidence="2">The sequence shown here is derived from an EMBL/GenBank/DDBJ whole genome shotgun (WGS) entry which is preliminary data.</text>
</comment>
<reference evidence="2 3" key="1">
    <citation type="submission" date="2024-10" db="EMBL/GenBank/DDBJ databases">
        <authorList>
            <person name="Kim D."/>
        </authorList>
    </citation>
    <scope>NUCLEOTIDE SEQUENCE [LARGE SCALE GENOMIC DNA]</scope>
    <source>
        <strain evidence="2">BH-2024</strain>
    </source>
</reference>
<evidence type="ECO:0000256" key="1">
    <source>
        <dbReference type="SAM" id="MobiDB-lite"/>
    </source>
</evidence>
<accession>A0ABD2LBG3</accession>
<dbReference type="Proteomes" id="UP001620626">
    <property type="component" value="Unassembled WGS sequence"/>
</dbReference>
<keyword evidence="3" id="KW-1185">Reference proteome</keyword>
<feature type="region of interest" description="Disordered" evidence="1">
    <location>
        <begin position="1"/>
        <end position="24"/>
    </location>
</feature>
<name>A0ABD2LBG3_9BILA</name>
<organism evidence="2 3">
    <name type="scientific">Heterodera trifolii</name>
    <dbReference type="NCBI Taxonomy" id="157864"/>
    <lineage>
        <taxon>Eukaryota</taxon>
        <taxon>Metazoa</taxon>
        <taxon>Ecdysozoa</taxon>
        <taxon>Nematoda</taxon>
        <taxon>Chromadorea</taxon>
        <taxon>Rhabditida</taxon>
        <taxon>Tylenchina</taxon>
        <taxon>Tylenchomorpha</taxon>
        <taxon>Tylenchoidea</taxon>
        <taxon>Heteroderidae</taxon>
        <taxon>Heteroderinae</taxon>
        <taxon>Heterodera</taxon>
    </lineage>
</organism>
<protein>
    <submittedName>
        <fullName evidence="2">Uncharacterized protein</fullName>
    </submittedName>
</protein>
<dbReference type="AlphaFoldDB" id="A0ABD2LBG3"/>
<evidence type="ECO:0000313" key="2">
    <source>
        <dbReference type="EMBL" id="KAL3112503.1"/>
    </source>
</evidence>
<evidence type="ECO:0000313" key="3">
    <source>
        <dbReference type="Proteomes" id="UP001620626"/>
    </source>
</evidence>
<dbReference type="EMBL" id="JBICBT010000468">
    <property type="protein sequence ID" value="KAL3112503.1"/>
    <property type="molecule type" value="Genomic_DNA"/>
</dbReference>
<proteinExistence type="predicted"/>
<gene>
    <name evidence="2" type="ORF">niasHT_018709</name>
</gene>